<evidence type="ECO:0000256" key="1">
    <source>
        <dbReference type="SAM" id="MobiDB-lite"/>
    </source>
</evidence>
<dbReference type="Proteomes" id="UP001235939">
    <property type="component" value="Chromosome 22"/>
</dbReference>
<gene>
    <name evidence="2" type="ORF">LAZ67_22001661</name>
</gene>
<reference evidence="2 3" key="1">
    <citation type="submission" date="2022-03" db="EMBL/GenBank/DDBJ databases">
        <title>A chromosomal length assembly of Cordylochernes scorpioides.</title>
        <authorList>
            <person name="Zeh D."/>
            <person name="Zeh J."/>
        </authorList>
    </citation>
    <scope>NUCLEOTIDE SEQUENCE [LARGE SCALE GENOMIC DNA]</scope>
    <source>
        <strain evidence="2">IN4F17</strain>
        <tissue evidence="2">Whole Body</tissue>
    </source>
</reference>
<evidence type="ECO:0000313" key="3">
    <source>
        <dbReference type="Proteomes" id="UP001235939"/>
    </source>
</evidence>
<evidence type="ECO:0000313" key="2">
    <source>
        <dbReference type="EMBL" id="UYV82995.1"/>
    </source>
</evidence>
<keyword evidence="3" id="KW-1185">Reference proteome</keyword>
<proteinExistence type="predicted"/>
<organism evidence="2 3">
    <name type="scientific">Cordylochernes scorpioides</name>
    <dbReference type="NCBI Taxonomy" id="51811"/>
    <lineage>
        <taxon>Eukaryota</taxon>
        <taxon>Metazoa</taxon>
        <taxon>Ecdysozoa</taxon>
        <taxon>Arthropoda</taxon>
        <taxon>Chelicerata</taxon>
        <taxon>Arachnida</taxon>
        <taxon>Pseudoscorpiones</taxon>
        <taxon>Cheliferoidea</taxon>
        <taxon>Chernetidae</taxon>
        <taxon>Cordylochernes</taxon>
    </lineage>
</organism>
<dbReference type="EMBL" id="CP092884">
    <property type="protein sequence ID" value="UYV82995.1"/>
    <property type="molecule type" value="Genomic_DNA"/>
</dbReference>
<name>A0ABY6LTZ6_9ARAC</name>
<feature type="region of interest" description="Disordered" evidence="1">
    <location>
        <begin position="23"/>
        <end position="67"/>
    </location>
</feature>
<sequence length="67" mass="7701">MLESRGELVSAGVHLTYPLDPRHRRVRGDYSEPLPKDQRGVHLTCPLDPRHRRVRGDYSEPLPVNSD</sequence>
<accession>A0ABY6LTZ6</accession>
<protein>
    <submittedName>
        <fullName evidence="2">Uncharacterized protein</fullName>
    </submittedName>
</protein>
<feature type="compositionally biased region" description="Basic and acidic residues" evidence="1">
    <location>
        <begin position="27"/>
        <end position="40"/>
    </location>
</feature>